<reference evidence="1 2" key="1">
    <citation type="journal article" date="2019" name="Commun. Biol.">
        <title>The bagworm genome reveals a unique fibroin gene that provides high tensile strength.</title>
        <authorList>
            <person name="Kono N."/>
            <person name="Nakamura H."/>
            <person name="Ohtoshi R."/>
            <person name="Tomita M."/>
            <person name="Numata K."/>
            <person name="Arakawa K."/>
        </authorList>
    </citation>
    <scope>NUCLEOTIDE SEQUENCE [LARGE SCALE GENOMIC DNA]</scope>
</reference>
<name>A0A4C1UCB5_EUMVA</name>
<proteinExistence type="predicted"/>
<evidence type="ECO:0000313" key="2">
    <source>
        <dbReference type="Proteomes" id="UP000299102"/>
    </source>
</evidence>
<dbReference type="AlphaFoldDB" id="A0A4C1UCB5"/>
<evidence type="ECO:0000313" key="1">
    <source>
        <dbReference type="EMBL" id="GBP23999.1"/>
    </source>
</evidence>
<gene>
    <name evidence="1" type="ORF">EVAR_10100_1</name>
</gene>
<sequence>MRYEYTETKYICLSQKGGKSKAALSSRADRKRKECVDSLRERRSILAGFGMAQTHIRVVATPTRLPMSACGNAAQT</sequence>
<accession>A0A4C1UCB5</accession>
<protein>
    <submittedName>
        <fullName evidence="1">Uncharacterized protein</fullName>
    </submittedName>
</protein>
<dbReference type="EMBL" id="BGZK01000156">
    <property type="protein sequence ID" value="GBP23999.1"/>
    <property type="molecule type" value="Genomic_DNA"/>
</dbReference>
<organism evidence="1 2">
    <name type="scientific">Eumeta variegata</name>
    <name type="common">Bagworm moth</name>
    <name type="synonym">Eumeta japonica</name>
    <dbReference type="NCBI Taxonomy" id="151549"/>
    <lineage>
        <taxon>Eukaryota</taxon>
        <taxon>Metazoa</taxon>
        <taxon>Ecdysozoa</taxon>
        <taxon>Arthropoda</taxon>
        <taxon>Hexapoda</taxon>
        <taxon>Insecta</taxon>
        <taxon>Pterygota</taxon>
        <taxon>Neoptera</taxon>
        <taxon>Endopterygota</taxon>
        <taxon>Lepidoptera</taxon>
        <taxon>Glossata</taxon>
        <taxon>Ditrysia</taxon>
        <taxon>Tineoidea</taxon>
        <taxon>Psychidae</taxon>
        <taxon>Oiketicinae</taxon>
        <taxon>Eumeta</taxon>
    </lineage>
</organism>
<dbReference type="Proteomes" id="UP000299102">
    <property type="component" value="Unassembled WGS sequence"/>
</dbReference>
<keyword evidence="2" id="KW-1185">Reference proteome</keyword>
<comment type="caution">
    <text evidence="1">The sequence shown here is derived from an EMBL/GenBank/DDBJ whole genome shotgun (WGS) entry which is preliminary data.</text>
</comment>